<keyword evidence="1" id="KW-0472">Membrane</keyword>
<reference evidence="3" key="1">
    <citation type="journal article" date="2019" name="Int. J. Syst. Evol. Microbiol.">
        <title>The Global Catalogue of Microorganisms (GCM) 10K type strain sequencing project: providing services to taxonomists for standard genome sequencing and annotation.</title>
        <authorList>
            <consortium name="The Broad Institute Genomics Platform"/>
            <consortium name="The Broad Institute Genome Sequencing Center for Infectious Disease"/>
            <person name="Wu L."/>
            <person name="Ma J."/>
        </authorList>
    </citation>
    <scope>NUCLEOTIDE SEQUENCE [LARGE SCALE GENOMIC DNA]</scope>
    <source>
        <strain evidence="3">KCTC 22245</strain>
    </source>
</reference>
<name>A0ABV7MB65_9PROT</name>
<accession>A0ABV7MB65</accession>
<protein>
    <recommendedName>
        <fullName evidence="4">DUF3592 domain-containing protein</fullName>
    </recommendedName>
</protein>
<dbReference type="EMBL" id="JBHRVA010000002">
    <property type="protein sequence ID" value="MFC3302615.1"/>
    <property type="molecule type" value="Genomic_DNA"/>
</dbReference>
<gene>
    <name evidence="2" type="ORF">ACFONP_07705</name>
</gene>
<proteinExistence type="predicted"/>
<keyword evidence="1" id="KW-1133">Transmembrane helix</keyword>
<feature type="transmembrane region" description="Helical" evidence="1">
    <location>
        <begin position="21"/>
        <end position="42"/>
    </location>
</feature>
<evidence type="ECO:0000313" key="3">
    <source>
        <dbReference type="Proteomes" id="UP001595607"/>
    </source>
</evidence>
<organism evidence="2 3">
    <name type="scientific">Parvularcula lutaonensis</name>
    <dbReference type="NCBI Taxonomy" id="491923"/>
    <lineage>
        <taxon>Bacteria</taxon>
        <taxon>Pseudomonadati</taxon>
        <taxon>Pseudomonadota</taxon>
        <taxon>Alphaproteobacteria</taxon>
        <taxon>Parvularculales</taxon>
        <taxon>Parvularculaceae</taxon>
        <taxon>Parvularcula</taxon>
    </lineage>
</organism>
<dbReference type="RefSeq" id="WP_189571038.1">
    <property type="nucleotide sequence ID" value="NZ_BMXU01000001.1"/>
</dbReference>
<evidence type="ECO:0000256" key="1">
    <source>
        <dbReference type="SAM" id="Phobius"/>
    </source>
</evidence>
<evidence type="ECO:0000313" key="2">
    <source>
        <dbReference type="EMBL" id="MFC3302615.1"/>
    </source>
</evidence>
<keyword evidence="3" id="KW-1185">Reference proteome</keyword>
<keyword evidence="1" id="KW-0812">Transmembrane</keyword>
<evidence type="ECO:0008006" key="4">
    <source>
        <dbReference type="Google" id="ProtNLM"/>
    </source>
</evidence>
<comment type="caution">
    <text evidence="2">The sequence shown here is derived from an EMBL/GenBank/DDBJ whole genome shotgun (WGS) entry which is preliminary data.</text>
</comment>
<dbReference type="Proteomes" id="UP001595607">
    <property type="component" value="Unassembled WGS sequence"/>
</dbReference>
<feature type="transmembrane region" description="Helical" evidence="1">
    <location>
        <begin position="135"/>
        <end position="155"/>
    </location>
</feature>
<sequence>MVDFPQTTGWRQTSDHERRKSVRIALLLAAFGAIMIAASFVFHRMDNAFFASAVPTTATITEKRKAIKLDGGGALRLDYAFEIDEREAVGGDFWGGSERAFDALEIGDTVEIAYVIIDGGRSYDSRLVTGAQLGFPYGIAGIGLVMLGAGAVLAVRAMRK</sequence>